<comment type="catalytic activity">
    <reaction evidence="8">
        <text>L-cysteinyl-[protein] + hexadecanoyl-CoA = S-hexadecanoyl-L-cysteinyl-[protein] + CoA</text>
        <dbReference type="Rhea" id="RHEA:36683"/>
        <dbReference type="Rhea" id="RHEA-COMP:10131"/>
        <dbReference type="Rhea" id="RHEA-COMP:11032"/>
        <dbReference type="ChEBI" id="CHEBI:29950"/>
        <dbReference type="ChEBI" id="CHEBI:57287"/>
        <dbReference type="ChEBI" id="CHEBI:57379"/>
        <dbReference type="ChEBI" id="CHEBI:74151"/>
        <dbReference type="EC" id="2.3.1.225"/>
    </reaction>
</comment>
<evidence type="ECO:0000256" key="8">
    <source>
        <dbReference type="RuleBase" id="RU079119"/>
    </source>
</evidence>
<evidence type="ECO:0000256" key="6">
    <source>
        <dbReference type="ARBA" id="ARBA00023136"/>
    </source>
</evidence>
<feature type="transmembrane region" description="Helical" evidence="8">
    <location>
        <begin position="12"/>
        <end position="35"/>
    </location>
</feature>
<evidence type="ECO:0000256" key="4">
    <source>
        <dbReference type="ARBA" id="ARBA00022692"/>
    </source>
</evidence>
<evidence type="ECO:0000256" key="5">
    <source>
        <dbReference type="ARBA" id="ARBA00022989"/>
    </source>
</evidence>
<keyword evidence="7 8" id="KW-0012">Acyltransferase</keyword>
<dbReference type="InterPro" id="IPR001594">
    <property type="entry name" value="Palmitoyltrfase_DHHC"/>
</dbReference>
<evidence type="ECO:0000256" key="7">
    <source>
        <dbReference type="ARBA" id="ARBA00023315"/>
    </source>
</evidence>
<dbReference type="GO" id="GO:0019706">
    <property type="term" value="F:protein-cysteine S-palmitoyltransferase activity"/>
    <property type="evidence" value="ECO:0007669"/>
    <property type="project" value="UniProtKB-EC"/>
</dbReference>
<evidence type="ECO:0000256" key="3">
    <source>
        <dbReference type="ARBA" id="ARBA00022679"/>
    </source>
</evidence>
<dbReference type="AlphaFoldDB" id="A0A250XHU6"/>
<evidence type="ECO:0000313" key="11">
    <source>
        <dbReference type="Proteomes" id="UP000232323"/>
    </source>
</evidence>
<sequence>MLNSIKKVNLYVGLVLATYIYLFCVDVFCVIVPWLNWSVPGILNLVILTFSSATSLYCYLFCVFLDAGKVTEGWKPDEEASSAVQEVKRKDGAPRYCQKCKQYKPPRSHHCRVCQRCVLRMDHHCPYTNNCVGHANYRTFLVFLFYVCASLVHTIGLIAAHTLHTLQTSQEQRVIRTGPQSRPVHLENGFRNIILWAVLETSAFALALPAAIGLIMLLGWHIHLALTNKTTIEYQEGVRSRVQGVPYCEHPYDLGPYHNLHQILGENVCAWCLPPCSSSHGGDKFITVWDMAKHGLTKD</sequence>
<name>A0A250XHU6_9CHLO</name>
<gene>
    <name evidence="10" type="ORF">CEUSTIGMA_g10083.t1</name>
</gene>
<keyword evidence="3 8" id="KW-0808">Transferase</keyword>
<dbReference type="PROSITE" id="PS50216">
    <property type="entry name" value="DHHC"/>
    <property type="match status" value="1"/>
</dbReference>
<feature type="transmembrane region" description="Helical" evidence="8">
    <location>
        <begin position="193"/>
        <end position="220"/>
    </location>
</feature>
<organism evidence="10 11">
    <name type="scientific">Chlamydomonas eustigma</name>
    <dbReference type="NCBI Taxonomy" id="1157962"/>
    <lineage>
        <taxon>Eukaryota</taxon>
        <taxon>Viridiplantae</taxon>
        <taxon>Chlorophyta</taxon>
        <taxon>core chlorophytes</taxon>
        <taxon>Chlorophyceae</taxon>
        <taxon>CS clade</taxon>
        <taxon>Chlamydomonadales</taxon>
        <taxon>Chlamydomonadaceae</taxon>
        <taxon>Chlamydomonas</taxon>
    </lineage>
</organism>
<dbReference type="InterPro" id="IPR039859">
    <property type="entry name" value="PFA4/ZDH16/20/ERF2-like"/>
</dbReference>
<comment type="similarity">
    <text evidence="2 8">Belongs to the DHHC palmitoyltransferase family.</text>
</comment>
<feature type="transmembrane region" description="Helical" evidence="8">
    <location>
        <begin position="41"/>
        <end position="65"/>
    </location>
</feature>
<dbReference type="EMBL" id="BEGY01000084">
    <property type="protein sequence ID" value="GAX82657.1"/>
    <property type="molecule type" value="Genomic_DNA"/>
</dbReference>
<dbReference type="Proteomes" id="UP000232323">
    <property type="component" value="Unassembled WGS sequence"/>
</dbReference>
<dbReference type="Pfam" id="PF01529">
    <property type="entry name" value="DHHC"/>
    <property type="match status" value="1"/>
</dbReference>
<dbReference type="GO" id="GO:0016020">
    <property type="term" value="C:membrane"/>
    <property type="evidence" value="ECO:0007669"/>
    <property type="project" value="UniProtKB-SubCell"/>
</dbReference>
<dbReference type="EC" id="2.3.1.225" evidence="8"/>
<dbReference type="PANTHER" id="PTHR12246">
    <property type="entry name" value="PALMITOYLTRANSFERASE ZDHHC16"/>
    <property type="match status" value="1"/>
</dbReference>
<evidence type="ECO:0000256" key="1">
    <source>
        <dbReference type="ARBA" id="ARBA00004141"/>
    </source>
</evidence>
<keyword evidence="5 8" id="KW-1133">Transmembrane helix</keyword>
<keyword evidence="6 8" id="KW-0472">Membrane</keyword>
<dbReference type="OrthoDB" id="331948at2759"/>
<feature type="domain" description="Palmitoyltransferase DHHC" evidence="9">
    <location>
        <begin position="93"/>
        <end position="236"/>
    </location>
</feature>
<evidence type="ECO:0000313" key="10">
    <source>
        <dbReference type="EMBL" id="GAX82657.1"/>
    </source>
</evidence>
<proteinExistence type="inferred from homology"/>
<reference evidence="10 11" key="1">
    <citation type="submission" date="2017-08" db="EMBL/GenBank/DDBJ databases">
        <title>Acidophilic green algal genome provides insights into adaptation to an acidic environment.</title>
        <authorList>
            <person name="Hirooka S."/>
            <person name="Hirose Y."/>
            <person name="Kanesaki Y."/>
            <person name="Higuchi S."/>
            <person name="Fujiwara T."/>
            <person name="Onuma R."/>
            <person name="Era A."/>
            <person name="Ohbayashi R."/>
            <person name="Uzuka A."/>
            <person name="Nozaki H."/>
            <person name="Yoshikawa H."/>
            <person name="Miyagishima S.Y."/>
        </authorList>
    </citation>
    <scope>NUCLEOTIDE SEQUENCE [LARGE SCALE GENOMIC DNA]</scope>
    <source>
        <strain evidence="10 11">NIES-2499</strain>
    </source>
</reference>
<accession>A0A250XHU6</accession>
<evidence type="ECO:0000256" key="2">
    <source>
        <dbReference type="ARBA" id="ARBA00008574"/>
    </source>
</evidence>
<comment type="domain">
    <text evidence="8">The DHHC domain is required for palmitoyltransferase activity.</text>
</comment>
<comment type="caution">
    <text evidence="10">The sequence shown here is derived from an EMBL/GenBank/DDBJ whole genome shotgun (WGS) entry which is preliminary data.</text>
</comment>
<protein>
    <recommendedName>
        <fullName evidence="8">S-acyltransferase</fullName>
        <ecNumber evidence="8">2.3.1.225</ecNumber>
    </recommendedName>
    <alternativeName>
        <fullName evidence="8">Palmitoyltransferase</fullName>
    </alternativeName>
</protein>
<evidence type="ECO:0000259" key="9">
    <source>
        <dbReference type="Pfam" id="PF01529"/>
    </source>
</evidence>
<feature type="transmembrane region" description="Helical" evidence="8">
    <location>
        <begin position="140"/>
        <end position="160"/>
    </location>
</feature>
<comment type="subcellular location">
    <subcellularLocation>
        <location evidence="1">Membrane</location>
        <topology evidence="1">Multi-pass membrane protein</topology>
    </subcellularLocation>
</comment>
<keyword evidence="4 8" id="KW-0812">Transmembrane</keyword>
<keyword evidence="11" id="KW-1185">Reference proteome</keyword>